<dbReference type="InterPro" id="IPR007497">
    <property type="entry name" value="SIMPL/DUF541"/>
</dbReference>
<organism evidence="1 2">
    <name type="scientific">Proteiniclasticum sediminis</name>
    <dbReference type="NCBI Taxonomy" id="2804028"/>
    <lineage>
        <taxon>Bacteria</taxon>
        <taxon>Bacillati</taxon>
        <taxon>Bacillota</taxon>
        <taxon>Clostridia</taxon>
        <taxon>Eubacteriales</taxon>
        <taxon>Clostridiaceae</taxon>
        <taxon>Proteiniclasticum</taxon>
    </lineage>
</organism>
<dbReference type="RefSeq" id="WP_211801077.1">
    <property type="nucleotide sequence ID" value="NZ_JAGSCS010000008.1"/>
</dbReference>
<dbReference type="Pfam" id="PF04402">
    <property type="entry name" value="SIMPL"/>
    <property type="match status" value="1"/>
</dbReference>
<proteinExistence type="predicted"/>
<protein>
    <submittedName>
        <fullName evidence="1">SIMPL domain-containing protein</fullName>
    </submittedName>
</protein>
<dbReference type="GO" id="GO:0006974">
    <property type="term" value="P:DNA damage response"/>
    <property type="evidence" value="ECO:0007669"/>
    <property type="project" value="TreeGrafter"/>
</dbReference>
<keyword evidence="2" id="KW-1185">Reference proteome</keyword>
<gene>
    <name evidence="1" type="ORF">KCG48_07765</name>
</gene>
<dbReference type="Proteomes" id="UP000675379">
    <property type="component" value="Unassembled WGS sequence"/>
</dbReference>
<dbReference type="AlphaFoldDB" id="A0A941HQ94"/>
<dbReference type="Gene3D" id="3.30.110.170">
    <property type="entry name" value="Protein of unknown function (DUF541), domain 1"/>
    <property type="match status" value="1"/>
</dbReference>
<comment type="caution">
    <text evidence="1">The sequence shown here is derived from an EMBL/GenBank/DDBJ whole genome shotgun (WGS) entry which is preliminary data.</text>
</comment>
<accession>A0A941HQ94</accession>
<evidence type="ECO:0000313" key="2">
    <source>
        <dbReference type="Proteomes" id="UP000675379"/>
    </source>
</evidence>
<dbReference type="Gene3D" id="3.30.70.2970">
    <property type="entry name" value="Protein of unknown function (DUF541), domain 2"/>
    <property type="match status" value="1"/>
</dbReference>
<dbReference type="PANTHER" id="PTHR34387:SF2">
    <property type="entry name" value="SLR1258 PROTEIN"/>
    <property type="match status" value="1"/>
</dbReference>
<dbReference type="InterPro" id="IPR052022">
    <property type="entry name" value="26kDa_periplasmic_antigen"/>
</dbReference>
<reference evidence="1" key="1">
    <citation type="submission" date="2021-04" db="EMBL/GenBank/DDBJ databases">
        <title>Proteiniclasticum sedimins sp. nov., an obligate anaerobic bacterium isolated from anaerobic sludge.</title>
        <authorList>
            <person name="Liu J."/>
        </authorList>
    </citation>
    <scope>NUCLEOTIDE SEQUENCE</scope>
    <source>
        <strain evidence="1">BAD-10</strain>
    </source>
</reference>
<dbReference type="EMBL" id="JAGSCS010000008">
    <property type="protein sequence ID" value="MBR0576239.1"/>
    <property type="molecule type" value="Genomic_DNA"/>
</dbReference>
<sequence>MEKFLTVEGLGKVNQAPDCIQMEFHLLTTHEKYDKAVAHSREEYSRLEKAMTGAGLAPEELKTSNLQVETWYEQENDGRMYRQVFKGYRISSRLFVEIPLDLILLAKIIENITREGSSPEFSLVFALKNPELLLEEALKNAVLDAKKKAQILTETAGVSLGEILSMTSLPQEGIFPPSRVEMPMLQAKASLDMAMNPRDVETTARVNISFALT</sequence>
<evidence type="ECO:0000313" key="1">
    <source>
        <dbReference type="EMBL" id="MBR0576239.1"/>
    </source>
</evidence>
<dbReference type="PANTHER" id="PTHR34387">
    <property type="entry name" value="SLR1258 PROTEIN"/>
    <property type="match status" value="1"/>
</dbReference>
<name>A0A941HQ94_9CLOT</name>